<evidence type="ECO:0000313" key="3">
    <source>
        <dbReference type="EMBL" id="GMH47725.1"/>
    </source>
</evidence>
<keyword evidence="2" id="KW-0472">Membrane</keyword>
<reference evidence="4" key="1">
    <citation type="journal article" date="2023" name="Commun. Biol.">
        <title>Genome analysis of Parmales, the sister group of diatoms, reveals the evolutionary specialization of diatoms from phago-mixotrophs to photoautotrophs.</title>
        <authorList>
            <person name="Ban H."/>
            <person name="Sato S."/>
            <person name="Yoshikawa S."/>
            <person name="Yamada K."/>
            <person name="Nakamura Y."/>
            <person name="Ichinomiya M."/>
            <person name="Sato N."/>
            <person name="Blanc-Mathieu R."/>
            <person name="Endo H."/>
            <person name="Kuwata A."/>
            <person name="Ogata H."/>
        </authorList>
    </citation>
    <scope>NUCLEOTIDE SEQUENCE [LARGE SCALE GENOMIC DNA]</scope>
    <source>
        <strain evidence="4">NIES 3700</strain>
    </source>
</reference>
<dbReference type="PANTHER" id="PTHR31270">
    <property type="entry name" value="GLUTAMINYL-PEPTIDE CYCLOTRANSFERASE"/>
    <property type="match status" value="1"/>
</dbReference>
<dbReference type="InterPro" id="IPR011044">
    <property type="entry name" value="Quino_amine_DH_bsu"/>
</dbReference>
<feature type="region of interest" description="Disordered" evidence="1">
    <location>
        <begin position="1"/>
        <end position="20"/>
    </location>
</feature>
<keyword evidence="2" id="KW-0812">Transmembrane</keyword>
<sequence>MQPMEVTSGDDDNNAVSLSTAERKKRSRNFAILGLAAACVVIGLWTKYFGGNGEAAIETGGSALSPSSPQVVPPSPDLPKMPIITTRSSYTLIEELPHDKRSFTQGLLYSPKTKKVYESAGLYGQSYVREFDHNSGDVVRKSSKLERKFFAEGIVEDADGDLIMLTWKEKTALRITTDDFTTKSTFNYKTHTSEGWGITNYGDDFIVSDGSAWIFLWDGATMEEKRRFQVHTSDGKKVRFLNELEYYKGDILANIWYSDIIVRIDVESGIVKTIYDFKDLWPKKDRDVNADCFNGIALLEDDVLLVTGKLWPKAYKIKLNI</sequence>
<gene>
    <name evidence="3" type="ORF">TrLO_g6146</name>
</gene>
<dbReference type="AlphaFoldDB" id="A0A9W6ZCQ6"/>
<name>A0A9W6ZCQ6_9STRA</name>
<evidence type="ECO:0000256" key="2">
    <source>
        <dbReference type="SAM" id="Phobius"/>
    </source>
</evidence>
<dbReference type="InterPro" id="IPR007788">
    <property type="entry name" value="QCT"/>
</dbReference>
<dbReference type="EMBL" id="BRXW01000360">
    <property type="protein sequence ID" value="GMH47725.1"/>
    <property type="molecule type" value="Genomic_DNA"/>
</dbReference>
<keyword evidence="4" id="KW-1185">Reference proteome</keyword>
<feature type="transmembrane region" description="Helical" evidence="2">
    <location>
        <begin position="30"/>
        <end position="49"/>
    </location>
</feature>
<dbReference type="GO" id="GO:0016603">
    <property type="term" value="F:glutaminyl-peptide cyclotransferase activity"/>
    <property type="evidence" value="ECO:0007669"/>
    <property type="project" value="InterPro"/>
</dbReference>
<organism evidence="3 4">
    <name type="scientific">Triparma laevis f. longispina</name>
    <dbReference type="NCBI Taxonomy" id="1714387"/>
    <lineage>
        <taxon>Eukaryota</taxon>
        <taxon>Sar</taxon>
        <taxon>Stramenopiles</taxon>
        <taxon>Ochrophyta</taxon>
        <taxon>Bolidophyceae</taxon>
        <taxon>Parmales</taxon>
        <taxon>Triparmaceae</taxon>
        <taxon>Triparma</taxon>
    </lineage>
</organism>
<evidence type="ECO:0000313" key="4">
    <source>
        <dbReference type="Proteomes" id="UP001165122"/>
    </source>
</evidence>
<proteinExistence type="predicted"/>
<dbReference type="Proteomes" id="UP001165122">
    <property type="component" value="Unassembled WGS sequence"/>
</dbReference>
<keyword evidence="2" id="KW-1133">Transmembrane helix</keyword>
<comment type="caution">
    <text evidence="3">The sequence shown here is derived from an EMBL/GenBank/DDBJ whole genome shotgun (WGS) entry which is preliminary data.</text>
</comment>
<dbReference type="SUPFAM" id="SSF50969">
    <property type="entry name" value="YVTN repeat-like/Quinoprotein amine dehydrogenase"/>
    <property type="match status" value="1"/>
</dbReference>
<accession>A0A9W6ZCQ6</accession>
<dbReference type="OrthoDB" id="409395at2759"/>
<evidence type="ECO:0000256" key="1">
    <source>
        <dbReference type="SAM" id="MobiDB-lite"/>
    </source>
</evidence>
<dbReference type="Pfam" id="PF05096">
    <property type="entry name" value="Glu_cyclase_2"/>
    <property type="match status" value="1"/>
</dbReference>
<evidence type="ECO:0008006" key="5">
    <source>
        <dbReference type="Google" id="ProtNLM"/>
    </source>
</evidence>
<protein>
    <recommendedName>
        <fullName evidence="5">Glutaminyl-peptide cyclotransferase</fullName>
    </recommendedName>
</protein>
<feature type="region of interest" description="Disordered" evidence="1">
    <location>
        <begin position="60"/>
        <end position="80"/>
    </location>
</feature>
<dbReference type="PANTHER" id="PTHR31270:SF1">
    <property type="entry name" value="GLUTAMINYL-PEPTIDE CYCLOTRANSFERASE"/>
    <property type="match status" value="1"/>
</dbReference>